<dbReference type="GeneID" id="85393625"/>
<dbReference type="EMBL" id="JAHMHS010000240">
    <property type="protein sequence ID" value="KAK1705624.1"/>
    <property type="molecule type" value="Genomic_DNA"/>
</dbReference>
<keyword evidence="2" id="KW-1185">Reference proteome</keyword>
<evidence type="ECO:0000313" key="1">
    <source>
        <dbReference type="EMBL" id="KAK1705624.1"/>
    </source>
</evidence>
<accession>A0AAD8U9V7</accession>
<reference evidence="1" key="1">
    <citation type="submission" date="2021-12" db="EMBL/GenBank/DDBJ databases">
        <title>Comparative genomics, transcriptomics and evolutionary studies reveal genomic signatures of adaptation to plant cell wall in hemibiotrophic fungi.</title>
        <authorList>
            <consortium name="DOE Joint Genome Institute"/>
            <person name="Baroncelli R."/>
            <person name="Diaz J.F."/>
            <person name="Benocci T."/>
            <person name="Peng M."/>
            <person name="Battaglia E."/>
            <person name="Haridas S."/>
            <person name="Andreopoulos W."/>
            <person name="Labutti K."/>
            <person name="Pangilinan J."/>
            <person name="Floch G.L."/>
            <person name="Makela M.R."/>
            <person name="Henrissat B."/>
            <person name="Grigoriev I.V."/>
            <person name="Crouch J.A."/>
            <person name="De Vries R.P."/>
            <person name="Sukno S.A."/>
            <person name="Thon M.R."/>
        </authorList>
    </citation>
    <scope>NUCLEOTIDE SEQUENCE</scope>
    <source>
        <strain evidence="1">CBS 112980</strain>
    </source>
</reference>
<name>A0AAD8U9V7_GLOAC</name>
<evidence type="ECO:0008006" key="3">
    <source>
        <dbReference type="Google" id="ProtNLM"/>
    </source>
</evidence>
<dbReference type="Proteomes" id="UP001244207">
    <property type="component" value="Unassembled WGS sequence"/>
</dbReference>
<protein>
    <recommendedName>
        <fullName evidence="3">Knr4/Smi1-like domain-containing protein</fullName>
    </recommendedName>
</protein>
<gene>
    <name evidence="1" type="ORF">BDZ83DRAFT_644121</name>
</gene>
<sequence>MATSSRSSSSSPVLLLKMVSPGPHRRGHAQNLASKTIAELAGLLNEALVSSAESPTEATYICPPASPEDIEALKRRVIDEDGHCALDPDYVTFLTVSDGFKLQGPEQEDSADDLIGILYNAARVIKEEHVDFHLFGANPLLHAPSQDIWKKFNWDSGVGVDLGPAGDEGSLWMFGPAELQLLLRQFDDTYLTLTQDEKKQVDQYVLETHGSMEAMRELRFSVMQFYHWSPKVKLHLGFRAYLEDLATMTLAGEDPYDYFLCQDA</sequence>
<organism evidence="1 2">
    <name type="scientific">Glomerella acutata</name>
    <name type="common">Colletotrichum acutatum</name>
    <dbReference type="NCBI Taxonomy" id="27357"/>
    <lineage>
        <taxon>Eukaryota</taxon>
        <taxon>Fungi</taxon>
        <taxon>Dikarya</taxon>
        <taxon>Ascomycota</taxon>
        <taxon>Pezizomycotina</taxon>
        <taxon>Sordariomycetes</taxon>
        <taxon>Hypocreomycetidae</taxon>
        <taxon>Glomerellales</taxon>
        <taxon>Glomerellaceae</taxon>
        <taxon>Colletotrichum</taxon>
        <taxon>Colletotrichum acutatum species complex</taxon>
    </lineage>
</organism>
<evidence type="ECO:0000313" key="2">
    <source>
        <dbReference type="Proteomes" id="UP001244207"/>
    </source>
</evidence>
<comment type="caution">
    <text evidence="1">The sequence shown here is derived from an EMBL/GenBank/DDBJ whole genome shotgun (WGS) entry which is preliminary data.</text>
</comment>
<dbReference type="AlphaFoldDB" id="A0AAD8U9V7"/>
<dbReference type="RefSeq" id="XP_060357648.1">
    <property type="nucleotide sequence ID" value="XM_060509726.1"/>
</dbReference>
<proteinExistence type="predicted"/>